<evidence type="ECO:0000259" key="6">
    <source>
        <dbReference type="Pfam" id="PF10495"/>
    </source>
</evidence>
<evidence type="ECO:0000256" key="4">
    <source>
        <dbReference type="ARBA" id="ARBA00023054"/>
    </source>
</evidence>
<evidence type="ECO:0000256" key="2">
    <source>
        <dbReference type="ARBA" id="ARBA00022490"/>
    </source>
</evidence>
<reference evidence="7 8" key="1">
    <citation type="submission" date="2017-03" db="EMBL/GenBank/DDBJ databases">
        <title>Genome Survey of Euroglyphus maynei.</title>
        <authorList>
            <person name="Arlian L.G."/>
            <person name="Morgan M.S."/>
            <person name="Rider S.D."/>
        </authorList>
    </citation>
    <scope>NUCLEOTIDE SEQUENCE [LARGE SCALE GENOMIC DNA]</scope>
    <source>
        <strain evidence="7">Arlian Lab</strain>
        <tissue evidence="7">Whole body</tissue>
    </source>
</reference>
<gene>
    <name evidence="7" type="ORF">BLA29_014324</name>
</gene>
<accession>A0A1Y3BNC8</accession>
<evidence type="ECO:0000313" key="7">
    <source>
        <dbReference type="EMBL" id="OTF82479.1"/>
    </source>
</evidence>
<keyword evidence="8" id="KW-1185">Reference proteome</keyword>
<keyword evidence="2" id="KW-0963">Cytoplasm</keyword>
<dbReference type="Pfam" id="PF10495">
    <property type="entry name" value="PACT_coil_coil"/>
    <property type="match status" value="1"/>
</dbReference>
<dbReference type="AlphaFoldDB" id="A0A1Y3BNC8"/>
<sequence>MENQKLIRQKQDMLTAVDYVDTIEQDNNNQQLLNGFDRMNHISSNNLLMLKVRRLLTQKGALIYQKNYLIHVLGSYQRTENDTLALLANFNNSK</sequence>
<comment type="subcellular location">
    <subcellularLocation>
        <location evidence="1">Cytoplasm</location>
        <location evidence="1">Cytoskeleton</location>
        <location evidence="1">Microtubule organizing center</location>
    </subcellularLocation>
</comment>
<feature type="domain" description="Pericentrin/AKAP-450 centrosomal targeting" evidence="6">
    <location>
        <begin position="51"/>
        <end position="91"/>
    </location>
</feature>
<protein>
    <recommendedName>
        <fullName evidence="6">Pericentrin/AKAP-450 centrosomal targeting domain-containing protein</fullName>
    </recommendedName>
</protein>
<dbReference type="Proteomes" id="UP000194236">
    <property type="component" value="Unassembled WGS sequence"/>
</dbReference>
<dbReference type="GO" id="GO:0005815">
    <property type="term" value="C:microtubule organizing center"/>
    <property type="evidence" value="ECO:0007669"/>
    <property type="project" value="UniProtKB-SubCell"/>
</dbReference>
<comment type="caution">
    <text evidence="7">The sequence shown here is derived from an EMBL/GenBank/DDBJ whole genome shotgun (WGS) entry which is preliminary data.</text>
</comment>
<evidence type="ECO:0000256" key="5">
    <source>
        <dbReference type="ARBA" id="ARBA00023212"/>
    </source>
</evidence>
<organism evidence="7 8">
    <name type="scientific">Euroglyphus maynei</name>
    <name type="common">Mayne's house dust mite</name>
    <dbReference type="NCBI Taxonomy" id="6958"/>
    <lineage>
        <taxon>Eukaryota</taxon>
        <taxon>Metazoa</taxon>
        <taxon>Ecdysozoa</taxon>
        <taxon>Arthropoda</taxon>
        <taxon>Chelicerata</taxon>
        <taxon>Arachnida</taxon>
        <taxon>Acari</taxon>
        <taxon>Acariformes</taxon>
        <taxon>Sarcoptiformes</taxon>
        <taxon>Astigmata</taxon>
        <taxon>Psoroptidia</taxon>
        <taxon>Analgoidea</taxon>
        <taxon>Pyroglyphidae</taxon>
        <taxon>Pyroglyphinae</taxon>
        <taxon>Euroglyphus</taxon>
    </lineage>
</organism>
<keyword evidence="3" id="KW-0597">Phosphoprotein</keyword>
<proteinExistence type="predicted"/>
<evidence type="ECO:0000256" key="1">
    <source>
        <dbReference type="ARBA" id="ARBA00004267"/>
    </source>
</evidence>
<dbReference type="InterPro" id="IPR019528">
    <property type="entry name" value="PACT_domain"/>
</dbReference>
<dbReference type="EMBL" id="MUJZ01008301">
    <property type="protein sequence ID" value="OTF82479.1"/>
    <property type="molecule type" value="Genomic_DNA"/>
</dbReference>
<dbReference type="OrthoDB" id="2020852at2759"/>
<evidence type="ECO:0000313" key="8">
    <source>
        <dbReference type="Proteomes" id="UP000194236"/>
    </source>
</evidence>
<dbReference type="GO" id="GO:0005737">
    <property type="term" value="C:cytoplasm"/>
    <property type="evidence" value="ECO:0007669"/>
    <property type="project" value="UniProtKB-ARBA"/>
</dbReference>
<feature type="non-terminal residue" evidence="7">
    <location>
        <position position="94"/>
    </location>
</feature>
<keyword evidence="5" id="KW-0206">Cytoskeleton</keyword>
<keyword evidence="4" id="KW-0175">Coiled coil</keyword>
<name>A0A1Y3BNC8_EURMA</name>
<evidence type="ECO:0000256" key="3">
    <source>
        <dbReference type="ARBA" id="ARBA00022553"/>
    </source>
</evidence>